<dbReference type="EMBL" id="PYVN01000008">
    <property type="protein sequence ID" value="PTB86672.1"/>
    <property type="molecule type" value="Genomic_DNA"/>
</dbReference>
<accession>A0A2T4CYS9</accession>
<sequence>MTYLVHVSLLTTLFSVEKSGGGDYFSFSGKPLLVAKRVAPAPAALPPWLVTTPTPFGSE</sequence>
<name>A0A2T4CYS9_9GAMM</name>
<evidence type="ECO:0000313" key="1">
    <source>
        <dbReference type="EMBL" id="PTB86672.1"/>
    </source>
</evidence>
<dbReference type="AlphaFoldDB" id="A0A2T4CYS9"/>
<organism evidence="1">
    <name type="scientific">Pseudidiomarina aestuarii</name>
    <dbReference type="NCBI Taxonomy" id="624146"/>
    <lineage>
        <taxon>Bacteria</taxon>
        <taxon>Pseudomonadati</taxon>
        <taxon>Pseudomonadota</taxon>
        <taxon>Gammaproteobacteria</taxon>
        <taxon>Alteromonadales</taxon>
        <taxon>Idiomarinaceae</taxon>
        <taxon>Pseudidiomarina</taxon>
    </lineage>
</organism>
<reference evidence="1" key="1">
    <citation type="submission" date="2018-03" db="EMBL/GenBank/DDBJ databases">
        <title>Cross-interface Injection: A General Nanoliter Liquid Handling Method Applied to Single Cells Genome Amplification Automated Nanoliter Liquid Handling Applied to Single Cell Multiple Displacement Amplification.</title>
        <authorList>
            <person name="Yun J."/>
            <person name="Xu P."/>
            <person name="Xu J."/>
            <person name="Dai X."/>
            <person name="Wang Y."/>
            <person name="Zheng X."/>
            <person name="Cao C."/>
            <person name="Yi Q."/>
            <person name="Zhu Y."/>
            <person name="Wang L."/>
            <person name="Dong Z."/>
            <person name="Huang Y."/>
            <person name="Huang L."/>
            <person name="Du W."/>
        </authorList>
    </citation>
    <scope>NUCLEOTIDE SEQUENCE [LARGE SCALE GENOMIC DNA]</scope>
    <source>
        <strain evidence="1">Z-D3-2</strain>
    </source>
</reference>
<comment type="caution">
    <text evidence="1">The sequence shown here is derived from an EMBL/GenBank/DDBJ whole genome shotgun (WGS) entry which is preliminary data.</text>
</comment>
<protein>
    <submittedName>
        <fullName evidence="1">Uncharacterized protein</fullName>
    </submittedName>
</protein>
<gene>
    <name evidence="1" type="ORF">C9940_01455</name>
</gene>
<proteinExistence type="predicted"/>